<keyword evidence="2" id="KW-0732">Signal</keyword>
<protein>
    <recommendedName>
        <fullName evidence="5">Secreted protein</fullName>
    </recommendedName>
</protein>
<organism evidence="3 4">
    <name type="scientific">Streptomyces mobaraensis (strain ATCC 29032 / DSM 40847 / JCM 4168 / NBRC 13819 / NCIMB 11159 / IPCR 16-22)</name>
    <dbReference type="NCBI Taxonomy" id="1223523"/>
    <lineage>
        <taxon>Bacteria</taxon>
        <taxon>Bacillati</taxon>
        <taxon>Actinomycetota</taxon>
        <taxon>Actinomycetes</taxon>
        <taxon>Kitasatosporales</taxon>
        <taxon>Streptomycetaceae</taxon>
        <taxon>Streptomyces</taxon>
    </lineage>
</organism>
<dbReference type="PATRIC" id="fig|1223523.3.peg.2372"/>
<dbReference type="PROSITE" id="PS51318">
    <property type="entry name" value="TAT"/>
    <property type="match status" value="1"/>
</dbReference>
<evidence type="ECO:0000256" key="1">
    <source>
        <dbReference type="SAM" id="MobiDB-lite"/>
    </source>
</evidence>
<feature type="chain" id="PRO_5004031915" description="Secreted protein" evidence="2">
    <location>
        <begin position="38"/>
        <end position="123"/>
    </location>
</feature>
<evidence type="ECO:0000313" key="3">
    <source>
        <dbReference type="EMBL" id="EMF00355.1"/>
    </source>
</evidence>
<accession>M3BL79</accession>
<dbReference type="EMBL" id="AORZ01000028">
    <property type="protein sequence ID" value="EMF00355.1"/>
    <property type="molecule type" value="Genomic_DNA"/>
</dbReference>
<comment type="caution">
    <text evidence="3">The sequence shown here is derived from an EMBL/GenBank/DDBJ whole genome shotgun (WGS) entry which is preliminary data.</text>
</comment>
<gene>
    <name evidence="3" type="ORF">H340_11620</name>
</gene>
<dbReference type="AlphaFoldDB" id="M3BL79"/>
<feature type="region of interest" description="Disordered" evidence="1">
    <location>
        <begin position="34"/>
        <end position="99"/>
    </location>
</feature>
<feature type="compositionally biased region" description="Basic and acidic residues" evidence="1">
    <location>
        <begin position="80"/>
        <end position="99"/>
    </location>
</feature>
<evidence type="ECO:0000313" key="4">
    <source>
        <dbReference type="Proteomes" id="UP000011740"/>
    </source>
</evidence>
<sequence>MRKQKGNPVKSRTFLRAPAAVVTAGLLFAGTAGAAFAAPPDDPPSASSSAAGGDSGGASGDDKATTEELSSSWKPDGWYDSEHECKQAGEKGKQQHKWHDYRCKKEKRHHDDYDYYWHLYYRR</sequence>
<dbReference type="InterPro" id="IPR006311">
    <property type="entry name" value="TAT_signal"/>
</dbReference>
<feature type="compositionally biased region" description="Low complexity" evidence="1">
    <location>
        <begin position="34"/>
        <end position="52"/>
    </location>
</feature>
<proteinExistence type="predicted"/>
<evidence type="ECO:0000256" key="2">
    <source>
        <dbReference type="SAM" id="SignalP"/>
    </source>
</evidence>
<reference evidence="3 4" key="1">
    <citation type="journal article" date="2013" name="Genome Announc.">
        <title>Whole-Genome Shotgun Assembly and Analysis of the Genome of Streptomyces mobaraensis DSM 40847, a Strain for Industrial Production of Microbial Transglutaminase.</title>
        <authorList>
            <person name="Yang H."/>
            <person name="He T."/>
            <person name="Wu W."/>
            <person name="Zhu W."/>
            <person name="Lu B."/>
            <person name="Sun W."/>
        </authorList>
    </citation>
    <scope>NUCLEOTIDE SEQUENCE [LARGE SCALE GENOMIC DNA]</scope>
    <source>
        <strain evidence="3 4">DSM 40847</strain>
    </source>
</reference>
<feature type="signal peptide" evidence="2">
    <location>
        <begin position="1"/>
        <end position="37"/>
    </location>
</feature>
<name>M3BL79_STRM1</name>
<dbReference type="Proteomes" id="UP000011740">
    <property type="component" value="Unassembled WGS sequence"/>
</dbReference>
<evidence type="ECO:0008006" key="5">
    <source>
        <dbReference type="Google" id="ProtNLM"/>
    </source>
</evidence>